<dbReference type="EMBL" id="VYDA01000221">
    <property type="protein sequence ID" value="MYH61278.1"/>
    <property type="molecule type" value="Genomic_DNA"/>
</dbReference>
<name>A0A6B1FZ19_9CHLR</name>
<dbReference type="PANTHER" id="PTHR43036">
    <property type="entry name" value="OSJNBB0011N17.9 PROTEIN"/>
    <property type="match status" value="1"/>
</dbReference>
<feature type="domain" description="Methyltransferase type 11" evidence="1">
    <location>
        <begin position="48"/>
        <end position="136"/>
    </location>
</feature>
<reference evidence="2" key="1">
    <citation type="submission" date="2019-09" db="EMBL/GenBank/DDBJ databases">
        <title>Characterisation of the sponge microbiome using genome-centric metagenomics.</title>
        <authorList>
            <person name="Engelberts J.P."/>
            <person name="Robbins S.J."/>
            <person name="De Goeij J.M."/>
            <person name="Aranda M."/>
            <person name="Bell S.C."/>
            <person name="Webster N.S."/>
        </authorList>
    </citation>
    <scope>NUCLEOTIDE SEQUENCE</scope>
    <source>
        <strain evidence="2">SB0675_bin_29</strain>
    </source>
</reference>
<dbReference type="AlphaFoldDB" id="A0A6B1FZ19"/>
<keyword evidence="2" id="KW-0489">Methyltransferase</keyword>
<dbReference type="GO" id="GO:0008757">
    <property type="term" value="F:S-adenosylmethionine-dependent methyltransferase activity"/>
    <property type="evidence" value="ECO:0007669"/>
    <property type="project" value="InterPro"/>
</dbReference>
<proteinExistence type="predicted"/>
<dbReference type="InterPro" id="IPR013216">
    <property type="entry name" value="Methyltransf_11"/>
</dbReference>
<protein>
    <submittedName>
        <fullName evidence="2">Class I SAM-dependent methyltransferase</fullName>
    </submittedName>
</protein>
<keyword evidence="2" id="KW-0808">Transferase</keyword>
<accession>A0A6B1FZ19</accession>
<dbReference type="Gene3D" id="3.40.50.150">
    <property type="entry name" value="Vaccinia Virus protein VP39"/>
    <property type="match status" value="1"/>
</dbReference>
<evidence type="ECO:0000313" key="2">
    <source>
        <dbReference type="EMBL" id="MYH61278.1"/>
    </source>
</evidence>
<dbReference type="InterPro" id="IPR029063">
    <property type="entry name" value="SAM-dependent_MTases_sf"/>
</dbReference>
<dbReference type="SUPFAM" id="SSF53335">
    <property type="entry name" value="S-adenosyl-L-methionine-dependent methyltransferases"/>
    <property type="match status" value="1"/>
</dbReference>
<gene>
    <name evidence="2" type="ORF">F4148_05805</name>
</gene>
<dbReference type="GO" id="GO:0032259">
    <property type="term" value="P:methylation"/>
    <property type="evidence" value="ECO:0007669"/>
    <property type="project" value="UniProtKB-KW"/>
</dbReference>
<comment type="caution">
    <text evidence="2">The sequence shown here is derived from an EMBL/GenBank/DDBJ whole genome shotgun (WGS) entry which is preliminary data.</text>
</comment>
<feature type="non-terminal residue" evidence="2">
    <location>
        <position position="168"/>
    </location>
</feature>
<dbReference type="CDD" id="cd02440">
    <property type="entry name" value="AdoMet_MTases"/>
    <property type="match status" value="1"/>
</dbReference>
<dbReference type="PANTHER" id="PTHR43036:SF2">
    <property type="entry name" value="OS04G0481300 PROTEIN"/>
    <property type="match status" value="1"/>
</dbReference>
<dbReference type="Pfam" id="PF08241">
    <property type="entry name" value="Methyltransf_11"/>
    <property type="match status" value="1"/>
</dbReference>
<organism evidence="2">
    <name type="scientific">Caldilineaceae bacterium SB0675_bin_29</name>
    <dbReference type="NCBI Taxonomy" id="2605266"/>
    <lineage>
        <taxon>Bacteria</taxon>
        <taxon>Bacillati</taxon>
        <taxon>Chloroflexota</taxon>
        <taxon>Caldilineae</taxon>
        <taxon>Caldilineales</taxon>
        <taxon>Caldilineaceae</taxon>
    </lineage>
</organism>
<evidence type="ECO:0000259" key="1">
    <source>
        <dbReference type="Pfam" id="PF08241"/>
    </source>
</evidence>
<sequence length="168" mass="18972">MQKQDFTQTDQYHKCQQMFDRWYPNFRYAGQRYGDMIEKVVSPGSTMLDLGCGRMSLAANQFRDAKLSVGVDLGLADLEQNEAVDFTALADGEALPFVANTFDLVISQWAVEHLERPAPVFAEIYRVLKPSGSCILFTTCAYNYVPIVSRLVGGRIQETLISHLLRRP</sequence>